<dbReference type="GO" id="GO:0006310">
    <property type="term" value="P:DNA recombination"/>
    <property type="evidence" value="ECO:0007669"/>
    <property type="project" value="UniProtKB-KW"/>
</dbReference>
<evidence type="ECO:0000313" key="7">
    <source>
        <dbReference type="EMBL" id="SFG92520.1"/>
    </source>
</evidence>
<evidence type="ECO:0000256" key="1">
    <source>
        <dbReference type="ARBA" id="ARBA00008857"/>
    </source>
</evidence>
<proteinExistence type="inferred from homology"/>
<feature type="domain" description="Tyr recombinase" evidence="6">
    <location>
        <begin position="164"/>
        <end position="333"/>
    </location>
</feature>
<dbReference type="GO" id="GO:0015074">
    <property type="term" value="P:DNA integration"/>
    <property type="evidence" value="ECO:0007669"/>
    <property type="project" value="UniProtKB-KW"/>
</dbReference>
<dbReference type="InterPro" id="IPR002104">
    <property type="entry name" value="Integrase_catalytic"/>
</dbReference>
<dbReference type="InterPro" id="IPR011010">
    <property type="entry name" value="DNA_brk_join_enz"/>
</dbReference>
<keyword evidence="2" id="KW-0229">DNA integration</keyword>
<evidence type="ECO:0000256" key="5">
    <source>
        <dbReference type="SAM" id="MobiDB-lite"/>
    </source>
</evidence>
<dbReference type="PROSITE" id="PS51898">
    <property type="entry name" value="TYR_RECOMBINASE"/>
    <property type="match status" value="1"/>
</dbReference>
<comment type="similarity">
    <text evidence="1">Belongs to the 'phage' integrase family.</text>
</comment>
<sequence>MVTKLRIPGVKRYRDRHGRWRNYHRATGKPILAEFGTAAFAAEVNELNGLVKRPPPVADGTLKGVMDEYKATPAFADLAMATRSGYERYFDVAAPLHAVPIKSIDSAGLAVIRDKVAMKRGRRTANYMLSVLSVLFGFAIERKYVTANPVLVVKRTKRDKSKPKANRPWTLAERQAVLKAAPPHLKVPLALAMFTGVRKGDALKMRKDAVRGAVIATSKTGEEVFIRIHPELAEILASVPAHAAPTIAATSRGTTWTVTGFNAVWIKFKGKLEDEGRIGPGLTIHGLRHTLGGLLADAGCDLDTIRRVLGQKTLTMAQLYSERAKKEVATKDAMDRLDPLGTKAKSGQTNV</sequence>
<feature type="region of interest" description="Disordered" evidence="5">
    <location>
        <begin position="331"/>
        <end position="351"/>
    </location>
</feature>
<dbReference type="PANTHER" id="PTHR30349">
    <property type="entry name" value="PHAGE INTEGRASE-RELATED"/>
    <property type="match status" value="1"/>
</dbReference>
<evidence type="ECO:0000256" key="3">
    <source>
        <dbReference type="ARBA" id="ARBA00023125"/>
    </source>
</evidence>
<dbReference type="InterPro" id="IPR050090">
    <property type="entry name" value="Tyrosine_recombinase_XerCD"/>
</dbReference>
<dbReference type="Gene3D" id="1.10.443.10">
    <property type="entry name" value="Intergrase catalytic core"/>
    <property type="match status" value="1"/>
</dbReference>
<dbReference type="InterPro" id="IPR010998">
    <property type="entry name" value="Integrase_recombinase_N"/>
</dbReference>
<organism evidence="7 8">
    <name type="scientific">Methylobacterium gossipiicola</name>
    <dbReference type="NCBI Taxonomy" id="582675"/>
    <lineage>
        <taxon>Bacteria</taxon>
        <taxon>Pseudomonadati</taxon>
        <taxon>Pseudomonadota</taxon>
        <taxon>Alphaproteobacteria</taxon>
        <taxon>Hyphomicrobiales</taxon>
        <taxon>Methylobacteriaceae</taxon>
        <taxon>Methylobacterium</taxon>
    </lineage>
</organism>
<dbReference type="OrthoDB" id="8201432at2"/>
<dbReference type="AlphaFoldDB" id="A0A1I2VTN9"/>
<keyword evidence="3" id="KW-0238">DNA-binding</keyword>
<reference evidence="8" key="1">
    <citation type="submission" date="2016-10" db="EMBL/GenBank/DDBJ databases">
        <authorList>
            <person name="Varghese N."/>
            <person name="Submissions S."/>
        </authorList>
    </citation>
    <scope>NUCLEOTIDE SEQUENCE [LARGE SCALE GENOMIC DNA]</scope>
    <source>
        <strain evidence="8">Gh-105</strain>
    </source>
</reference>
<dbReference type="SUPFAM" id="SSF56349">
    <property type="entry name" value="DNA breaking-rejoining enzymes"/>
    <property type="match status" value="1"/>
</dbReference>
<dbReference type="Pfam" id="PF00589">
    <property type="entry name" value="Phage_integrase"/>
    <property type="match status" value="1"/>
</dbReference>
<dbReference type="InterPro" id="IPR013762">
    <property type="entry name" value="Integrase-like_cat_sf"/>
</dbReference>
<dbReference type="Proteomes" id="UP000199229">
    <property type="component" value="Unassembled WGS sequence"/>
</dbReference>
<dbReference type="Gene3D" id="1.10.150.130">
    <property type="match status" value="1"/>
</dbReference>
<dbReference type="PANTHER" id="PTHR30349:SF64">
    <property type="entry name" value="PROPHAGE INTEGRASE INTD-RELATED"/>
    <property type="match status" value="1"/>
</dbReference>
<dbReference type="STRING" id="582675.SAMN05192565_11764"/>
<accession>A0A1I2VTN9</accession>
<dbReference type="GO" id="GO:0003677">
    <property type="term" value="F:DNA binding"/>
    <property type="evidence" value="ECO:0007669"/>
    <property type="project" value="UniProtKB-KW"/>
</dbReference>
<protein>
    <submittedName>
        <fullName evidence="7">Site-specific recombinase XerD</fullName>
    </submittedName>
</protein>
<dbReference type="RefSeq" id="WP_091973194.1">
    <property type="nucleotide sequence ID" value="NZ_FOPM01000017.1"/>
</dbReference>
<evidence type="ECO:0000256" key="4">
    <source>
        <dbReference type="ARBA" id="ARBA00023172"/>
    </source>
</evidence>
<dbReference type="EMBL" id="FOPM01000017">
    <property type="protein sequence ID" value="SFG92520.1"/>
    <property type="molecule type" value="Genomic_DNA"/>
</dbReference>
<gene>
    <name evidence="7" type="ORF">SAMN05192565_11764</name>
</gene>
<name>A0A1I2VTN9_9HYPH</name>
<evidence type="ECO:0000259" key="6">
    <source>
        <dbReference type="PROSITE" id="PS51898"/>
    </source>
</evidence>
<keyword evidence="8" id="KW-1185">Reference proteome</keyword>
<evidence type="ECO:0000313" key="8">
    <source>
        <dbReference type="Proteomes" id="UP000199229"/>
    </source>
</evidence>
<evidence type="ECO:0000256" key="2">
    <source>
        <dbReference type="ARBA" id="ARBA00022908"/>
    </source>
</evidence>
<keyword evidence="4" id="KW-0233">DNA recombination</keyword>